<comment type="caution">
    <text evidence="2">The sequence shown here is derived from an EMBL/GenBank/DDBJ whole genome shotgun (WGS) entry which is preliminary data.</text>
</comment>
<feature type="compositionally biased region" description="Low complexity" evidence="1">
    <location>
        <begin position="109"/>
        <end position="144"/>
    </location>
</feature>
<sequence length="332" mass="37485">MASPAAHSYKYKIFNKRESGGRLNNSFDMGDSSRYPRDFRDAADDDDTHRGGITNGLGPKSLDRSFDTLYYQRQSRSPTRRVDRSLDASNHIYSSSNGTVRRDRSFDGFNHNNTSGNNNKNNNSNNNNLPSFSFSAVPPSSTPFLNQSFDTSGGGGGDGGRFQQSDRLNRSFDGRSFEHTNNFSSHSHRQQHSNRNYTTSRSGELLDRSPERRDTLERSFRAFNQAFNGKGEFDDSVSLPVANGFSASNDLRGRTPTKSALRSSDHHFEKRSHEEKVVRRTGVSLDRGSSMINLNRSFNSPGVSWKTNYEDGDDDDLWTIRRPVSFRSMVRK</sequence>
<evidence type="ECO:0000313" key="2">
    <source>
        <dbReference type="EMBL" id="GFN99942.1"/>
    </source>
</evidence>
<feature type="region of interest" description="Disordered" evidence="1">
    <location>
        <begin position="19"/>
        <end position="212"/>
    </location>
</feature>
<reference evidence="2 3" key="1">
    <citation type="journal article" date="2021" name="Elife">
        <title>Chloroplast acquisition without the gene transfer in kleptoplastic sea slugs, Plakobranchus ocellatus.</title>
        <authorList>
            <person name="Maeda T."/>
            <person name="Takahashi S."/>
            <person name="Yoshida T."/>
            <person name="Shimamura S."/>
            <person name="Takaki Y."/>
            <person name="Nagai Y."/>
            <person name="Toyoda A."/>
            <person name="Suzuki Y."/>
            <person name="Arimoto A."/>
            <person name="Ishii H."/>
            <person name="Satoh N."/>
            <person name="Nishiyama T."/>
            <person name="Hasebe M."/>
            <person name="Maruyama T."/>
            <person name="Minagawa J."/>
            <person name="Obokata J."/>
            <person name="Shigenobu S."/>
        </authorList>
    </citation>
    <scope>NUCLEOTIDE SEQUENCE [LARGE SCALE GENOMIC DNA]</scope>
</reference>
<dbReference type="Proteomes" id="UP000735302">
    <property type="component" value="Unassembled WGS sequence"/>
</dbReference>
<feature type="compositionally biased region" description="Basic and acidic residues" evidence="1">
    <location>
        <begin position="34"/>
        <end position="50"/>
    </location>
</feature>
<feature type="compositionally biased region" description="Basic and acidic residues" evidence="1">
    <location>
        <begin position="167"/>
        <end position="178"/>
    </location>
</feature>
<dbReference type="EMBL" id="BLXT01003024">
    <property type="protein sequence ID" value="GFN99942.1"/>
    <property type="molecule type" value="Genomic_DNA"/>
</dbReference>
<dbReference type="AlphaFoldDB" id="A0AAV3ZZS2"/>
<protein>
    <submittedName>
        <fullName evidence="2">Uncharacterized protein</fullName>
    </submittedName>
</protein>
<feature type="compositionally biased region" description="Basic and acidic residues" evidence="1">
    <location>
        <begin position="263"/>
        <end position="278"/>
    </location>
</feature>
<evidence type="ECO:0000256" key="1">
    <source>
        <dbReference type="SAM" id="MobiDB-lite"/>
    </source>
</evidence>
<keyword evidence="3" id="KW-1185">Reference proteome</keyword>
<name>A0AAV3ZZS2_9GAST</name>
<evidence type="ECO:0000313" key="3">
    <source>
        <dbReference type="Proteomes" id="UP000735302"/>
    </source>
</evidence>
<gene>
    <name evidence="2" type="ORF">PoB_002644800</name>
</gene>
<feature type="compositionally biased region" description="Polar residues" evidence="1">
    <location>
        <begin position="87"/>
        <end position="99"/>
    </location>
</feature>
<feature type="region of interest" description="Disordered" evidence="1">
    <location>
        <begin position="249"/>
        <end position="281"/>
    </location>
</feature>
<organism evidence="2 3">
    <name type="scientific">Plakobranchus ocellatus</name>
    <dbReference type="NCBI Taxonomy" id="259542"/>
    <lineage>
        <taxon>Eukaryota</taxon>
        <taxon>Metazoa</taxon>
        <taxon>Spiralia</taxon>
        <taxon>Lophotrochozoa</taxon>
        <taxon>Mollusca</taxon>
        <taxon>Gastropoda</taxon>
        <taxon>Heterobranchia</taxon>
        <taxon>Euthyneura</taxon>
        <taxon>Panpulmonata</taxon>
        <taxon>Sacoglossa</taxon>
        <taxon>Placobranchoidea</taxon>
        <taxon>Plakobranchidae</taxon>
        <taxon>Plakobranchus</taxon>
    </lineage>
</organism>
<accession>A0AAV3ZZS2</accession>
<proteinExistence type="predicted"/>